<dbReference type="InterPro" id="IPR000757">
    <property type="entry name" value="Beta-glucanase-like"/>
</dbReference>
<organism evidence="4 5">
    <name type="scientific">Pterulicium gracile</name>
    <dbReference type="NCBI Taxonomy" id="1884261"/>
    <lineage>
        <taxon>Eukaryota</taxon>
        <taxon>Fungi</taxon>
        <taxon>Dikarya</taxon>
        <taxon>Basidiomycota</taxon>
        <taxon>Agaricomycotina</taxon>
        <taxon>Agaricomycetes</taxon>
        <taxon>Agaricomycetidae</taxon>
        <taxon>Agaricales</taxon>
        <taxon>Pleurotineae</taxon>
        <taxon>Pterulaceae</taxon>
        <taxon>Pterulicium</taxon>
    </lineage>
</organism>
<dbReference type="PROSITE" id="PS51762">
    <property type="entry name" value="GH16_2"/>
    <property type="match status" value="1"/>
</dbReference>
<dbReference type="EMBL" id="ML178834">
    <property type="protein sequence ID" value="TFK99285.1"/>
    <property type="molecule type" value="Genomic_DNA"/>
</dbReference>
<evidence type="ECO:0000256" key="2">
    <source>
        <dbReference type="SAM" id="SignalP"/>
    </source>
</evidence>
<sequence>MALRVLLPLSLAVGSARAVYSIAQDYSGNTFFDHWEYYGNYDNLTNGHTQYLASNHTDVSKLTYINDAGNAIIKVDDFSEVPWNYKRNSIRLESKASYDIGSLWIIDAVHIPYGCSVWPAFWTKGGQDWPDTGEIDIIEYVNLMSFNQVALHTVTGCVQSPDVLTSNAQTGRSREMDCSLGKGPGGCVVEETKPNSNAAAFAQHGGGVFATQFEASGIFIWFWPRAQVPNSIRQSTSTSPLDIADFGPPTAAYPSSTCDIERFFSAQQLVLNIAICGDWADAPFVYNSSGCPGLCYDDNVIGDGSNYASAYWEIPFLRAYTNSDVESTSSALPSSTFPAPSSTNPSSSSTDPVPTGDPTPDPDNGAAENSALRALDVLPGVLVGSVLALVLPALDALRSFQL</sequence>
<name>A0A5C3QB33_9AGAR</name>
<dbReference type="PANTHER" id="PTHR10963:SF24">
    <property type="entry name" value="GLYCOSIDASE C21B10.07-RELATED"/>
    <property type="match status" value="1"/>
</dbReference>
<dbReference type="SUPFAM" id="SSF49899">
    <property type="entry name" value="Concanavalin A-like lectins/glucanases"/>
    <property type="match status" value="1"/>
</dbReference>
<dbReference type="GO" id="GO:0009251">
    <property type="term" value="P:glucan catabolic process"/>
    <property type="evidence" value="ECO:0007669"/>
    <property type="project" value="TreeGrafter"/>
</dbReference>
<dbReference type="InterPro" id="IPR013320">
    <property type="entry name" value="ConA-like_dom_sf"/>
</dbReference>
<protein>
    <submittedName>
        <fullName evidence="4">Concanavalin A-like lectin/glucanase domain-containing protein</fullName>
    </submittedName>
</protein>
<dbReference type="OrthoDB" id="192832at2759"/>
<keyword evidence="2" id="KW-0732">Signal</keyword>
<dbReference type="Gene3D" id="2.60.120.200">
    <property type="match status" value="1"/>
</dbReference>
<dbReference type="STRING" id="1884261.A0A5C3QB33"/>
<feature type="region of interest" description="Disordered" evidence="1">
    <location>
        <begin position="330"/>
        <end position="367"/>
    </location>
</feature>
<dbReference type="GO" id="GO:0004553">
    <property type="term" value="F:hydrolase activity, hydrolyzing O-glycosyl compounds"/>
    <property type="evidence" value="ECO:0007669"/>
    <property type="project" value="InterPro"/>
</dbReference>
<evidence type="ECO:0000313" key="5">
    <source>
        <dbReference type="Proteomes" id="UP000305067"/>
    </source>
</evidence>
<feature type="signal peptide" evidence="2">
    <location>
        <begin position="1"/>
        <end position="18"/>
    </location>
</feature>
<accession>A0A5C3QB33</accession>
<feature type="chain" id="PRO_5022803509" evidence="2">
    <location>
        <begin position="19"/>
        <end position="402"/>
    </location>
</feature>
<dbReference type="Pfam" id="PF26113">
    <property type="entry name" value="GH16_XgeA"/>
    <property type="match status" value="1"/>
</dbReference>
<dbReference type="AlphaFoldDB" id="A0A5C3QB33"/>
<dbReference type="InterPro" id="IPR050546">
    <property type="entry name" value="Glycosyl_Hydrlase_16"/>
</dbReference>
<evidence type="ECO:0000256" key="1">
    <source>
        <dbReference type="SAM" id="MobiDB-lite"/>
    </source>
</evidence>
<dbReference type="PANTHER" id="PTHR10963">
    <property type="entry name" value="GLYCOSYL HYDROLASE-RELATED"/>
    <property type="match status" value="1"/>
</dbReference>
<proteinExistence type="predicted"/>
<gene>
    <name evidence="4" type="ORF">BDV98DRAFT_571336</name>
</gene>
<feature type="compositionally biased region" description="Low complexity" evidence="1">
    <location>
        <begin position="330"/>
        <end position="354"/>
    </location>
</feature>
<feature type="domain" description="GH16" evidence="3">
    <location>
        <begin position="24"/>
        <end position="288"/>
    </location>
</feature>
<evidence type="ECO:0000313" key="4">
    <source>
        <dbReference type="EMBL" id="TFK99285.1"/>
    </source>
</evidence>
<keyword evidence="5" id="KW-1185">Reference proteome</keyword>
<reference evidence="4 5" key="1">
    <citation type="journal article" date="2019" name="Nat. Ecol. Evol.">
        <title>Megaphylogeny resolves global patterns of mushroom evolution.</title>
        <authorList>
            <person name="Varga T."/>
            <person name="Krizsan K."/>
            <person name="Foldi C."/>
            <person name="Dima B."/>
            <person name="Sanchez-Garcia M."/>
            <person name="Sanchez-Ramirez S."/>
            <person name="Szollosi G.J."/>
            <person name="Szarkandi J.G."/>
            <person name="Papp V."/>
            <person name="Albert L."/>
            <person name="Andreopoulos W."/>
            <person name="Angelini C."/>
            <person name="Antonin V."/>
            <person name="Barry K.W."/>
            <person name="Bougher N.L."/>
            <person name="Buchanan P."/>
            <person name="Buyck B."/>
            <person name="Bense V."/>
            <person name="Catcheside P."/>
            <person name="Chovatia M."/>
            <person name="Cooper J."/>
            <person name="Damon W."/>
            <person name="Desjardin D."/>
            <person name="Finy P."/>
            <person name="Geml J."/>
            <person name="Haridas S."/>
            <person name="Hughes K."/>
            <person name="Justo A."/>
            <person name="Karasinski D."/>
            <person name="Kautmanova I."/>
            <person name="Kiss B."/>
            <person name="Kocsube S."/>
            <person name="Kotiranta H."/>
            <person name="LaButti K.M."/>
            <person name="Lechner B.E."/>
            <person name="Liimatainen K."/>
            <person name="Lipzen A."/>
            <person name="Lukacs Z."/>
            <person name="Mihaltcheva S."/>
            <person name="Morgado L.N."/>
            <person name="Niskanen T."/>
            <person name="Noordeloos M.E."/>
            <person name="Ohm R.A."/>
            <person name="Ortiz-Santana B."/>
            <person name="Ovrebo C."/>
            <person name="Racz N."/>
            <person name="Riley R."/>
            <person name="Savchenko A."/>
            <person name="Shiryaev A."/>
            <person name="Soop K."/>
            <person name="Spirin V."/>
            <person name="Szebenyi C."/>
            <person name="Tomsovsky M."/>
            <person name="Tulloss R.E."/>
            <person name="Uehling J."/>
            <person name="Grigoriev I.V."/>
            <person name="Vagvolgyi C."/>
            <person name="Papp T."/>
            <person name="Martin F.M."/>
            <person name="Miettinen O."/>
            <person name="Hibbett D.S."/>
            <person name="Nagy L.G."/>
        </authorList>
    </citation>
    <scope>NUCLEOTIDE SEQUENCE [LARGE SCALE GENOMIC DNA]</scope>
    <source>
        <strain evidence="4 5">CBS 309.79</strain>
    </source>
</reference>
<keyword evidence="4" id="KW-0430">Lectin</keyword>
<dbReference type="Proteomes" id="UP000305067">
    <property type="component" value="Unassembled WGS sequence"/>
</dbReference>
<dbReference type="GO" id="GO:0030246">
    <property type="term" value="F:carbohydrate binding"/>
    <property type="evidence" value="ECO:0007669"/>
    <property type="project" value="UniProtKB-KW"/>
</dbReference>
<evidence type="ECO:0000259" key="3">
    <source>
        <dbReference type="PROSITE" id="PS51762"/>
    </source>
</evidence>